<evidence type="ECO:0000259" key="12">
    <source>
        <dbReference type="PROSITE" id="PS51721"/>
    </source>
</evidence>
<evidence type="ECO:0000313" key="13">
    <source>
        <dbReference type="EMBL" id="AFN74634.1"/>
    </source>
</evidence>
<feature type="domain" description="CP-type G" evidence="12">
    <location>
        <begin position="101"/>
        <end position="260"/>
    </location>
</feature>
<dbReference type="GO" id="GO:0046872">
    <property type="term" value="F:metal ion binding"/>
    <property type="evidence" value="ECO:0007669"/>
    <property type="project" value="UniProtKB-KW"/>
</dbReference>
<dbReference type="PROSITE" id="PS50936">
    <property type="entry name" value="ENGC_GTPASE"/>
    <property type="match status" value="1"/>
</dbReference>
<dbReference type="GO" id="GO:0005737">
    <property type="term" value="C:cytoplasm"/>
    <property type="evidence" value="ECO:0007669"/>
    <property type="project" value="UniProtKB-SubCell"/>
</dbReference>
<dbReference type="SUPFAM" id="SSF50249">
    <property type="entry name" value="Nucleic acid-binding proteins"/>
    <property type="match status" value="1"/>
</dbReference>
<keyword evidence="2 10" id="KW-0690">Ribosome biogenesis</keyword>
<dbReference type="STRING" id="1191523.MROS_1397"/>
<dbReference type="GO" id="GO:0042274">
    <property type="term" value="P:ribosomal small subunit biogenesis"/>
    <property type="evidence" value="ECO:0007669"/>
    <property type="project" value="UniProtKB-UniRule"/>
</dbReference>
<feature type="binding site" evidence="10">
    <location>
        <position position="290"/>
    </location>
    <ligand>
        <name>Zn(2+)</name>
        <dbReference type="ChEBI" id="CHEBI:29105"/>
    </ligand>
</feature>
<dbReference type="Proteomes" id="UP000009011">
    <property type="component" value="Chromosome"/>
</dbReference>
<dbReference type="AlphaFoldDB" id="I6ZRD7"/>
<keyword evidence="8 10" id="KW-0694">RNA-binding</keyword>
<evidence type="ECO:0000259" key="11">
    <source>
        <dbReference type="PROSITE" id="PS50936"/>
    </source>
</evidence>
<dbReference type="InterPro" id="IPR010914">
    <property type="entry name" value="RsgA_GTPase_dom"/>
</dbReference>
<protein>
    <recommendedName>
        <fullName evidence="10">Small ribosomal subunit biogenesis GTPase RsgA</fullName>
        <ecNumber evidence="10">3.6.1.-</ecNumber>
    </recommendedName>
</protein>
<evidence type="ECO:0000256" key="8">
    <source>
        <dbReference type="ARBA" id="ARBA00022884"/>
    </source>
</evidence>
<keyword evidence="3 10" id="KW-0479">Metal-binding</keyword>
<dbReference type="RefSeq" id="WP_014856068.1">
    <property type="nucleotide sequence ID" value="NC_018178.1"/>
</dbReference>
<dbReference type="HAMAP" id="MF_01820">
    <property type="entry name" value="GTPase_RsgA"/>
    <property type="match status" value="1"/>
</dbReference>
<gene>
    <name evidence="10" type="primary">rsgA</name>
    <name evidence="13" type="ordered locus">MROS_1397</name>
</gene>
<dbReference type="PANTHER" id="PTHR32120">
    <property type="entry name" value="SMALL RIBOSOMAL SUBUNIT BIOGENESIS GTPASE RSGA"/>
    <property type="match status" value="1"/>
</dbReference>
<keyword evidence="6 10" id="KW-0378">Hydrolase</keyword>
<organism evidence="13 14">
    <name type="scientific">Melioribacter roseus (strain DSM 23840 / JCM 17771 / VKM B-2668 / P3M-2)</name>
    <dbReference type="NCBI Taxonomy" id="1191523"/>
    <lineage>
        <taxon>Bacteria</taxon>
        <taxon>Pseudomonadati</taxon>
        <taxon>Ignavibacteriota</taxon>
        <taxon>Ignavibacteria</taxon>
        <taxon>Ignavibacteriales</taxon>
        <taxon>Melioribacteraceae</taxon>
        <taxon>Melioribacter</taxon>
    </lineage>
</organism>
<keyword evidence="9 10" id="KW-0342">GTP-binding</keyword>
<reference evidence="13 14" key="1">
    <citation type="journal article" date="2013" name="PLoS ONE">
        <title>Genomic analysis of Melioribacter roseus, facultatively anaerobic organotrophic bacterium representing a novel deep lineage within Bacteriodetes/Chlorobi group.</title>
        <authorList>
            <person name="Kadnikov V.V."/>
            <person name="Mardanov A.V."/>
            <person name="Podosokorskaya O.A."/>
            <person name="Gavrilov S.N."/>
            <person name="Kublanov I.V."/>
            <person name="Beletsky A.V."/>
            <person name="Bonch-Osmolovskaya E.A."/>
            <person name="Ravin N.V."/>
        </authorList>
    </citation>
    <scope>NUCLEOTIDE SEQUENCE [LARGE SCALE GENOMIC DNA]</scope>
    <source>
        <strain evidence="14">JCM 17771 / P3M-2</strain>
    </source>
</reference>
<keyword evidence="14" id="KW-1185">Reference proteome</keyword>
<dbReference type="GO" id="GO:0003924">
    <property type="term" value="F:GTPase activity"/>
    <property type="evidence" value="ECO:0007669"/>
    <property type="project" value="UniProtKB-UniRule"/>
</dbReference>
<proteinExistence type="inferred from homology"/>
<evidence type="ECO:0000256" key="6">
    <source>
        <dbReference type="ARBA" id="ARBA00022801"/>
    </source>
</evidence>
<evidence type="ECO:0000256" key="1">
    <source>
        <dbReference type="ARBA" id="ARBA00022490"/>
    </source>
</evidence>
<comment type="subunit">
    <text evidence="10">Monomer. Associates with 30S ribosomal subunit, binds 16S rRNA.</text>
</comment>
<dbReference type="InterPro" id="IPR027417">
    <property type="entry name" value="P-loop_NTPase"/>
</dbReference>
<accession>I6ZRD7</accession>
<dbReference type="PROSITE" id="PS51721">
    <property type="entry name" value="G_CP"/>
    <property type="match status" value="1"/>
</dbReference>
<feature type="domain" description="EngC GTPase" evidence="11">
    <location>
        <begin position="109"/>
        <end position="258"/>
    </location>
</feature>
<feature type="binding site" evidence="10">
    <location>
        <begin position="148"/>
        <end position="151"/>
    </location>
    <ligand>
        <name>GTP</name>
        <dbReference type="ChEBI" id="CHEBI:37565"/>
    </ligand>
</feature>
<dbReference type="HOGENOM" id="CLU_033617_0_1_10"/>
<dbReference type="KEGG" id="mro:MROS_1397"/>
<dbReference type="InterPro" id="IPR030378">
    <property type="entry name" value="G_CP_dom"/>
</dbReference>
<keyword evidence="1 10" id="KW-0963">Cytoplasm</keyword>
<evidence type="ECO:0000256" key="7">
    <source>
        <dbReference type="ARBA" id="ARBA00022833"/>
    </source>
</evidence>
<dbReference type="Gene3D" id="3.40.50.300">
    <property type="entry name" value="P-loop containing nucleotide triphosphate hydrolases"/>
    <property type="match status" value="1"/>
</dbReference>
<dbReference type="Gene3D" id="1.10.40.50">
    <property type="entry name" value="Probable gtpase engc, domain 3"/>
    <property type="match status" value="1"/>
</dbReference>
<keyword evidence="4 10" id="KW-0699">rRNA-binding</keyword>
<comment type="function">
    <text evidence="10">One of several proteins that assist in the late maturation steps of the functional core of the 30S ribosomal subunit. Helps release RbfA from mature subunits. May play a role in the assembly of ribosomal proteins into the subunit. Circularly permuted GTPase that catalyzes slow GTP hydrolysis, GTPase activity is stimulated by the 30S ribosomal subunit.</text>
</comment>
<dbReference type="EMBL" id="CP003557">
    <property type="protein sequence ID" value="AFN74634.1"/>
    <property type="molecule type" value="Genomic_DNA"/>
</dbReference>
<dbReference type="GO" id="GO:0019843">
    <property type="term" value="F:rRNA binding"/>
    <property type="evidence" value="ECO:0007669"/>
    <property type="project" value="UniProtKB-KW"/>
</dbReference>
<feature type="binding site" evidence="10">
    <location>
        <position position="283"/>
    </location>
    <ligand>
        <name>Zn(2+)</name>
        <dbReference type="ChEBI" id="CHEBI:29105"/>
    </ligand>
</feature>
<dbReference type="Pfam" id="PF03193">
    <property type="entry name" value="RsgA_GTPase"/>
    <property type="match status" value="1"/>
</dbReference>
<dbReference type="PATRIC" id="fig|1191523.3.peg.1484"/>
<name>I6ZRD7_MELRP</name>
<dbReference type="NCBIfam" id="TIGR00157">
    <property type="entry name" value="ribosome small subunit-dependent GTPase A"/>
    <property type="match status" value="1"/>
</dbReference>
<dbReference type="InterPro" id="IPR012340">
    <property type="entry name" value="NA-bd_OB-fold"/>
</dbReference>
<feature type="binding site" evidence="10">
    <location>
        <position position="288"/>
    </location>
    <ligand>
        <name>Zn(2+)</name>
        <dbReference type="ChEBI" id="CHEBI:29105"/>
    </ligand>
</feature>
<keyword evidence="7 10" id="KW-0862">Zinc</keyword>
<comment type="subcellular location">
    <subcellularLocation>
        <location evidence="10">Cytoplasm</location>
    </subcellularLocation>
</comment>
<dbReference type="OrthoDB" id="9809485at2"/>
<dbReference type="InterPro" id="IPR004881">
    <property type="entry name" value="Ribosome_biogen_GTPase_RsgA"/>
</dbReference>
<comment type="similarity">
    <text evidence="10">Belongs to the TRAFAC class YlqF/YawG GTPase family. RsgA subfamily.</text>
</comment>
<dbReference type="eggNOG" id="COG1162">
    <property type="taxonomic scope" value="Bacteria"/>
</dbReference>
<dbReference type="CDD" id="cd01854">
    <property type="entry name" value="YjeQ_EngC"/>
    <property type="match status" value="1"/>
</dbReference>
<comment type="cofactor">
    <cofactor evidence="10">
        <name>Zn(2+)</name>
        <dbReference type="ChEBI" id="CHEBI:29105"/>
    </cofactor>
    <text evidence="10">Binds 1 zinc ion per subunit.</text>
</comment>
<dbReference type="SUPFAM" id="SSF52540">
    <property type="entry name" value="P-loop containing nucleoside triphosphate hydrolases"/>
    <property type="match status" value="1"/>
</dbReference>
<evidence type="ECO:0000256" key="2">
    <source>
        <dbReference type="ARBA" id="ARBA00022517"/>
    </source>
</evidence>
<dbReference type="GO" id="GO:0005525">
    <property type="term" value="F:GTP binding"/>
    <property type="evidence" value="ECO:0007669"/>
    <property type="project" value="UniProtKB-UniRule"/>
</dbReference>
<dbReference type="PANTHER" id="PTHR32120:SF10">
    <property type="entry name" value="SMALL RIBOSOMAL SUBUNIT BIOGENESIS GTPASE RSGA"/>
    <property type="match status" value="1"/>
</dbReference>
<feature type="binding site" evidence="10">
    <location>
        <begin position="202"/>
        <end position="210"/>
    </location>
    <ligand>
        <name>GTP</name>
        <dbReference type="ChEBI" id="CHEBI:37565"/>
    </ligand>
</feature>
<evidence type="ECO:0000256" key="5">
    <source>
        <dbReference type="ARBA" id="ARBA00022741"/>
    </source>
</evidence>
<evidence type="ECO:0000256" key="3">
    <source>
        <dbReference type="ARBA" id="ARBA00022723"/>
    </source>
</evidence>
<sequence>MNLADIGYTVFLEKSEFQSLPEGLQTGRVAAEHKERYIVLTSEGEYEAEITGNMRFSAESRMDFPAVGDWVLLTAYANDFAVIHKILPRYSILERKAAGNSSEAQIIATNVDYAFLIQSVDRDFNVNRIERYLTLCYSSGISPVVVLTKIDLIDAATLASIKCSVEKRIINVPVVTVSNITKEGLNDLEKLIEKGKTCCLLGSSGAGKSTLINNLAGKDIMRTDVVSESTNKGRHVTTHRELIVLDKGGVLIDNPGMREVGITDMSTGLEKTFELIYELSTDCKFKDCTHTNEPGCAVLKAVGSGQIDKALYKNFLKLEKEKNYYEMSALEKRQKDKNFGKMIKNFKKEIKKKK</sequence>
<feature type="binding site" evidence="10">
    <location>
        <position position="296"/>
    </location>
    <ligand>
        <name>Zn(2+)</name>
        <dbReference type="ChEBI" id="CHEBI:29105"/>
    </ligand>
</feature>
<evidence type="ECO:0000256" key="4">
    <source>
        <dbReference type="ARBA" id="ARBA00022730"/>
    </source>
</evidence>
<keyword evidence="5 10" id="KW-0547">Nucleotide-binding</keyword>
<evidence type="ECO:0000256" key="10">
    <source>
        <dbReference type="HAMAP-Rule" id="MF_01820"/>
    </source>
</evidence>
<evidence type="ECO:0000313" key="14">
    <source>
        <dbReference type="Proteomes" id="UP000009011"/>
    </source>
</evidence>
<dbReference type="EC" id="3.6.1.-" evidence="10"/>
<evidence type="ECO:0000256" key="9">
    <source>
        <dbReference type="ARBA" id="ARBA00023134"/>
    </source>
</evidence>